<dbReference type="PROSITE" id="PS00107">
    <property type="entry name" value="PROTEIN_KINASE_ATP"/>
    <property type="match status" value="1"/>
</dbReference>
<evidence type="ECO:0000256" key="3">
    <source>
        <dbReference type="ARBA" id="ARBA00022679"/>
    </source>
</evidence>
<dbReference type="KEGG" id="spu:587330"/>
<dbReference type="InterPro" id="IPR008271">
    <property type="entry name" value="Ser/Thr_kinase_AS"/>
</dbReference>
<dbReference type="PRINTS" id="PR01771">
    <property type="entry name" value="ERK3ERK4MAPK"/>
</dbReference>
<dbReference type="SMART" id="SM00220">
    <property type="entry name" value="S_TKc"/>
    <property type="match status" value="1"/>
</dbReference>
<proteinExistence type="predicted"/>
<feature type="region of interest" description="Disordered" evidence="9">
    <location>
        <begin position="373"/>
        <end position="404"/>
    </location>
</feature>
<dbReference type="GeneID" id="587330"/>
<keyword evidence="6 8" id="KW-0067">ATP-binding</keyword>
<evidence type="ECO:0000256" key="8">
    <source>
        <dbReference type="PROSITE-ProRule" id="PRU10141"/>
    </source>
</evidence>
<keyword evidence="5" id="KW-0418">Kinase</keyword>
<dbReference type="GO" id="GO:0005634">
    <property type="term" value="C:nucleus"/>
    <property type="evidence" value="ECO:0000318"/>
    <property type="project" value="GO_Central"/>
</dbReference>
<organism evidence="11 12">
    <name type="scientific">Strongylocentrotus purpuratus</name>
    <name type="common">Purple sea urchin</name>
    <dbReference type="NCBI Taxonomy" id="7668"/>
    <lineage>
        <taxon>Eukaryota</taxon>
        <taxon>Metazoa</taxon>
        <taxon>Echinodermata</taxon>
        <taxon>Eleutherozoa</taxon>
        <taxon>Echinozoa</taxon>
        <taxon>Echinoidea</taxon>
        <taxon>Euechinoidea</taxon>
        <taxon>Echinacea</taxon>
        <taxon>Camarodonta</taxon>
        <taxon>Echinidea</taxon>
        <taxon>Strongylocentrotidae</taxon>
        <taxon>Strongylocentrotus</taxon>
    </lineage>
</organism>
<accession>A0A7M7HJ51</accession>
<evidence type="ECO:0000256" key="1">
    <source>
        <dbReference type="ARBA" id="ARBA00022527"/>
    </source>
</evidence>
<reference evidence="11" key="2">
    <citation type="submission" date="2021-01" db="UniProtKB">
        <authorList>
            <consortium name="EnsemblMetazoa"/>
        </authorList>
    </citation>
    <scope>IDENTIFICATION</scope>
</reference>
<feature type="compositionally biased region" description="Acidic residues" evidence="9">
    <location>
        <begin position="436"/>
        <end position="445"/>
    </location>
</feature>
<dbReference type="RefSeq" id="XP_011669368.2">
    <property type="nucleotide sequence ID" value="XM_011671066.2"/>
</dbReference>
<dbReference type="InParanoid" id="A0A7M7HJ51"/>
<feature type="compositionally biased region" description="Basic and acidic residues" evidence="9">
    <location>
        <begin position="691"/>
        <end position="707"/>
    </location>
</feature>
<dbReference type="PANTHER" id="PTHR24055">
    <property type="entry name" value="MITOGEN-ACTIVATED PROTEIN KINASE"/>
    <property type="match status" value="1"/>
</dbReference>
<protein>
    <recommendedName>
        <fullName evidence="10">Protein kinase domain-containing protein</fullName>
    </recommendedName>
</protein>
<sequence>MARLDSPTEGPYLPHGIGSRFCDLRPLGYGSSGTVFSAVDSECDKSVAIKRISLADKKSCKSALREIRILRKLQHENIVKIYDVIFNGNSDNSEDEDHVSIPSELRTLCIVQELVDADLRVVMEQQRISNEHVRLFAYQLLRGLKYLHSANVLHRDLKPENVLINQEDLVLKIGDFGMARIVDPDYSHKGYLTQNVSTQWYRSPELVLQPTDYTKAIDLWSAGCILAEMVTGKPLFPGDHDLELMMLVLDSVQLNDRDLNEILCTLPSKLLKNYNGYPRHPLKEVLCNLDCHALDLLLAMLTFDPSERITAEEALRSPYFKVYSCIRDEAKATHPFHIENEIDDLPPIVIKKIILEECLERTDVDVSFGGRTANVCDESEDNSSSSRDLVQSSTEGSLGSFSDEEAKEACIDNAFLNRMVSVGNNRSDDSEKNETEESEKSDDEEKEAKWEDFKGMMSMDPNNLEDREEREGDAIEKGSVESDNEGSEKSEADDQISEKRNNQDDEEKRGSKEDLLMEKFEEDNTGDNNKKEEEKTEEGAVSKTARKESLVFMDYEAVEKAFGDKLQKEKLNEQLSNREFEDGSVRKKESSENKELDLTDTLDILKKQAKSKGKTLDDCLELGTLRLSETSPTPKNTDVVLDKQLYVHKESKGNQEFNDKSEFVEQIRTDNTSVSNERMGELQKVRCNTQTEKKQGRPKKPDLKEVLYVDIPKASASISPRSSPRGPGKETTTRRNSLSPRERSVRPKKKDWFYSKH</sequence>
<feature type="compositionally biased region" description="Polar residues" evidence="9">
    <location>
        <begin position="387"/>
        <end position="400"/>
    </location>
</feature>
<evidence type="ECO:0000313" key="12">
    <source>
        <dbReference type="Proteomes" id="UP000007110"/>
    </source>
</evidence>
<dbReference type="FunFam" id="1.10.510.10:FF:000624">
    <property type="entry name" value="Mitogen-activated protein kinase"/>
    <property type="match status" value="1"/>
</dbReference>
<dbReference type="SUPFAM" id="SSF56112">
    <property type="entry name" value="Protein kinase-like (PK-like)"/>
    <property type="match status" value="1"/>
</dbReference>
<feature type="region of interest" description="Disordered" evidence="9">
    <location>
        <begin position="563"/>
        <end position="594"/>
    </location>
</feature>
<dbReference type="InterPro" id="IPR000719">
    <property type="entry name" value="Prot_kinase_dom"/>
</dbReference>
<dbReference type="OrthoDB" id="8806754at2759"/>
<evidence type="ECO:0000256" key="2">
    <source>
        <dbReference type="ARBA" id="ARBA00022553"/>
    </source>
</evidence>
<evidence type="ECO:0000259" key="10">
    <source>
        <dbReference type="PROSITE" id="PS50011"/>
    </source>
</evidence>
<dbReference type="GO" id="GO:0005524">
    <property type="term" value="F:ATP binding"/>
    <property type="evidence" value="ECO:0007669"/>
    <property type="project" value="UniProtKB-UniRule"/>
</dbReference>
<dbReference type="GO" id="GO:0004707">
    <property type="term" value="F:MAP kinase activity"/>
    <property type="evidence" value="ECO:0007669"/>
    <property type="project" value="InterPro"/>
</dbReference>
<feature type="compositionally biased region" description="Basic and acidic residues" evidence="9">
    <location>
        <begin position="740"/>
        <end position="757"/>
    </location>
</feature>
<feature type="compositionally biased region" description="Basic and acidic residues" evidence="9">
    <location>
        <begin position="464"/>
        <end position="519"/>
    </location>
</feature>
<dbReference type="PROSITE" id="PS50011">
    <property type="entry name" value="PROTEIN_KINASE_DOM"/>
    <property type="match status" value="1"/>
</dbReference>
<dbReference type="EnsemblMetazoa" id="XM_011671066">
    <property type="protein sequence ID" value="XP_011669368"/>
    <property type="gene ID" value="LOC587330"/>
</dbReference>
<dbReference type="GO" id="GO:0004674">
    <property type="term" value="F:protein serine/threonine kinase activity"/>
    <property type="evidence" value="ECO:0000318"/>
    <property type="project" value="GO_Central"/>
</dbReference>
<keyword evidence="3" id="KW-0808">Transferase</keyword>
<keyword evidence="4 8" id="KW-0547">Nucleotide-binding</keyword>
<dbReference type="GO" id="GO:0035556">
    <property type="term" value="P:intracellular signal transduction"/>
    <property type="evidence" value="ECO:0000318"/>
    <property type="project" value="GO_Central"/>
</dbReference>
<evidence type="ECO:0000256" key="4">
    <source>
        <dbReference type="ARBA" id="ARBA00022741"/>
    </source>
</evidence>
<dbReference type="Proteomes" id="UP000007110">
    <property type="component" value="Unassembled WGS sequence"/>
</dbReference>
<evidence type="ECO:0000256" key="6">
    <source>
        <dbReference type="ARBA" id="ARBA00022840"/>
    </source>
</evidence>
<reference evidence="12" key="1">
    <citation type="submission" date="2015-02" db="EMBL/GenBank/DDBJ databases">
        <title>Genome sequencing for Strongylocentrotus purpuratus.</title>
        <authorList>
            <person name="Murali S."/>
            <person name="Liu Y."/>
            <person name="Vee V."/>
            <person name="English A."/>
            <person name="Wang M."/>
            <person name="Skinner E."/>
            <person name="Han Y."/>
            <person name="Muzny D.M."/>
            <person name="Worley K.C."/>
            <person name="Gibbs R.A."/>
        </authorList>
    </citation>
    <scope>NUCLEOTIDE SEQUENCE</scope>
</reference>
<feature type="compositionally biased region" description="Basic and acidic residues" evidence="9">
    <location>
        <begin position="650"/>
        <end position="668"/>
    </location>
</feature>
<keyword evidence="12" id="KW-1185">Reference proteome</keyword>
<keyword evidence="7" id="KW-0131">Cell cycle</keyword>
<dbReference type="CDD" id="cd07854">
    <property type="entry name" value="STKc_MAPK4_6"/>
    <property type="match status" value="1"/>
</dbReference>
<evidence type="ECO:0000256" key="5">
    <source>
        <dbReference type="ARBA" id="ARBA00022777"/>
    </source>
</evidence>
<dbReference type="FunFam" id="3.30.200.20:FF:000281">
    <property type="entry name" value="Mitogen-activated protein kinase 4"/>
    <property type="match status" value="1"/>
</dbReference>
<feature type="region of interest" description="Disordered" evidence="9">
    <location>
        <begin position="650"/>
        <end position="757"/>
    </location>
</feature>
<evidence type="ECO:0000256" key="9">
    <source>
        <dbReference type="SAM" id="MobiDB-lite"/>
    </source>
</evidence>
<dbReference type="PROSITE" id="PS00108">
    <property type="entry name" value="PROTEIN_KINASE_ST"/>
    <property type="match status" value="1"/>
</dbReference>
<dbReference type="OMA" id="YSCIRDE"/>
<dbReference type="Gene3D" id="3.30.200.20">
    <property type="entry name" value="Phosphorylase Kinase, domain 1"/>
    <property type="match status" value="1"/>
</dbReference>
<dbReference type="InterPro" id="IPR008350">
    <property type="entry name" value="MAPK_ERK3/4"/>
</dbReference>
<dbReference type="Pfam" id="PF00069">
    <property type="entry name" value="Pkinase"/>
    <property type="match status" value="1"/>
</dbReference>
<dbReference type="GO" id="GO:0005737">
    <property type="term" value="C:cytoplasm"/>
    <property type="evidence" value="ECO:0000318"/>
    <property type="project" value="GO_Central"/>
</dbReference>
<feature type="binding site" evidence="8">
    <location>
        <position position="50"/>
    </location>
    <ligand>
        <name>ATP</name>
        <dbReference type="ChEBI" id="CHEBI:30616"/>
    </ligand>
</feature>
<dbReference type="InterPro" id="IPR017441">
    <property type="entry name" value="Protein_kinase_ATP_BS"/>
</dbReference>
<dbReference type="InterPro" id="IPR050117">
    <property type="entry name" value="MAPK"/>
</dbReference>
<dbReference type="AlphaFoldDB" id="A0A7M7HJ51"/>
<evidence type="ECO:0000256" key="7">
    <source>
        <dbReference type="ARBA" id="ARBA00023306"/>
    </source>
</evidence>
<feature type="compositionally biased region" description="Basic and acidic residues" evidence="9">
    <location>
        <begin position="426"/>
        <end position="435"/>
    </location>
</feature>
<feature type="compositionally biased region" description="Basic and acidic residues" evidence="9">
    <location>
        <begin position="528"/>
        <end position="548"/>
    </location>
</feature>
<feature type="compositionally biased region" description="Low complexity" evidence="9">
    <location>
        <begin position="711"/>
        <end position="726"/>
    </location>
</feature>
<name>A0A7M7HJ51_STRPU</name>
<keyword evidence="1" id="KW-0723">Serine/threonine-protein kinase</keyword>
<dbReference type="InterPro" id="IPR011009">
    <property type="entry name" value="Kinase-like_dom_sf"/>
</dbReference>
<feature type="region of interest" description="Disordered" evidence="9">
    <location>
        <begin position="422"/>
        <end position="548"/>
    </location>
</feature>
<dbReference type="Gene3D" id="1.10.510.10">
    <property type="entry name" value="Transferase(Phosphotransferase) domain 1"/>
    <property type="match status" value="1"/>
</dbReference>
<evidence type="ECO:0000313" key="11">
    <source>
        <dbReference type="EnsemblMetazoa" id="XP_011669368"/>
    </source>
</evidence>
<keyword evidence="2" id="KW-0597">Phosphoprotein</keyword>
<feature type="domain" description="Protein kinase" evidence="10">
    <location>
        <begin position="21"/>
        <end position="320"/>
    </location>
</feature>